<feature type="region of interest" description="Disordered" evidence="1">
    <location>
        <begin position="1"/>
        <end position="20"/>
    </location>
</feature>
<evidence type="ECO:0000313" key="3">
    <source>
        <dbReference type="EMBL" id="MDF3838361.1"/>
    </source>
</evidence>
<keyword evidence="2" id="KW-1133">Transmembrane helix</keyword>
<keyword evidence="2" id="KW-0472">Membrane</keyword>
<feature type="transmembrane region" description="Helical" evidence="2">
    <location>
        <begin position="58"/>
        <end position="84"/>
    </location>
</feature>
<feature type="transmembrane region" description="Helical" evidence="2">
    <location>
        <begin position="27"/>
        <end position="46"/>
    </location>
</feature>
<evidence type="ECO:0000256" key="2">
    <source>
        <dbReference type="SAM" id="Phobius"/>
    </source>
</evidence>
<keyword evidence="2" id="KW-0812">Transmembrane</keyword>
<dbReference type="Proteomes" id="UP001216674">
    <property type="component" value="Unassembled WGS sequence"/>
</dbReference>
<dbReference type="RefSeq" id="WP_276268329.1">
    <property type="nucleotide sequence ID" value="NZ_JARJLM010000579.1"/>
</dbReference>
<sequence>MTSLTRNAPASPPAAAASGLQPGRRNAAIAVFLLGLAIALYAHFTMPGQTSLWGLTPVLVFAVIALLGVDIVLSTIAAIVLGAIMTGTTPIGMGKLLADSLGSFIAVVGLIIVLGAGVGEVAARTGAAEQMVRAIVRRIGLSNQVRVRLGIMVASTLICGALGTLAGGNAIIAAVVIPIAAAVRLSPPAVAALFQTAGSAGLVLGPFTPNVVTVTGLTGLSYPEYLLVAGIPMAAATLLSGWFMSGRIQKMTEASHQYEEAEAGGMAAIDLDAAPSRQAVRAAWAFCLTIVALAVAGVLAKAGYAFAIIVMVSLAATTGLAGGMSPRAILQAMYAGAGKLIWIFFLFWLFNPVLVLVDKLNAYHALLDLASPHLAGIGGAMLCVIVLWFNVIGHIPGAAVAQMTFTAKIFGPLLAAAGAGPAATTAVILGSSQIDWFGPFPTSDMFGQMGLARSTQLKYMLYNGWAVIVVNLCLFSTLFFFLV</sequence>
<evidence type="ECO:0000256" key="1">
    <source>
        <dbReference type="SAM" id="MobiDB-lite"/>
    </source>
</evidence>
<keyword evidence="4" id="KW-1185">Reference proteome</keyword>
<accession>A0ABT6B330</accession>
<evidence type="ECO:0000313" key="4">
    <source>
        <dbReference type="Proteomes" id="UP001216674"/>
    </source>
</evidence>
<feature type="transmembrane region" description="Helical" evidence="2">
    <location>
        <begin position="96"/>
        <end position="118"/>
    </location>
</feature>
<gene>
    <name evidence="3" type="ORF">P3W85_36340</name>
</gene>
<feature type="transmembrane region" description="Helical" evidence="2">
    <location>
        <begin position="282"/>
        <end position="300"/>
    </location>
</feature>
<feature type="transmembrane region" description="Helical" evidence="2">
    <location>
        <begin position="306"/>
        <end position="325"/>
    </location>
</feature>
<organism evidence="3 4">
    <name type="scientific">Cupriavidus basilensis</name>
    <dbReference type="NCBI Taxonomy" id="68895"/>
    <lineage>
        <taxon>Bacteria</taxon>
        <taxon>Pseudomonadati</taxon>
        <taxon>Pseudomonadota</taxon>
        <taxon>Betaproteobacteria</taxon>
        <taxon>Burkholderiales</taxon>
        <taxon>Burkholderiaceae</taxon>
        <taxon>Cupriavidus</taxon>
    </lineage>
</organism>
<dbReference type="EMBL" id="JARJLM010000579">
    <property type="protein sequence ID" value="MDF3838361.1"/>
    <property type="molecule type" value="Genomic_DNA"/>
</dbReference>
<name>A0ABT6B330_9BURK</name>
<feature type="transmembrane region" description="Helical" evidence="2">
    <location>
        <begin position="151"/>
        <end position="177"/>
    </location>
</feature>
<feature type="transmembrane region" description="Helical" evidence="2">
    <location>
        <begin position="337"/>
        <end position="357"/>
    </location>
</feature>
<reference evidence="3 4" key="1">
    <citation type="submission" date="2023-03" db="EMBL/GenBank/DDBJ databases">
        <title>Draft assemblies of triclosan tolerant bacteria isolated from returned activated sludge.</title>
        <authorList>
            <person name="Van Hamelsveld S."/>
        </authorList>
    </citation>
    <scope>NUCLEOTIDE SEQUENCE [LARGE SCALE GENOMIC DNA]</scope>
    <source>
        <strain evidence="3 4">GW210010_S58</strain>
    </source>
</reference>
<comment type="caution">
    <text evidence="3">The sequence shown here is derived from an EMBL/GenBank/DDBJ whole genome shotgun (WGS) entry which is preliminary data.</text>
</comment>
<feature type="transmembrane region" description="Helical" evidence="2">
    <location>
        <begin position="225"/>
        <end position="244"/>
    </location>
</feature>
<proteinExistence type="predicted"/>
<feature type="transmembrane region" description="Helical" evidence="2">
    <location>
        <begin position="413"/>
        <end position="434"/>
    </location>
</feature>
<protein>
    <submittedName>
        <fullName evidence="3">Gluconate:proton symporter</fullName>
    </submittedName>
</protein>
<feature type="transmembrane region" description="Helical" evidence="2">
    <location>
        <begin position="459"/>
        <end position="482"/>
    </location>
</feature>
<feature type="transmembrane region" description="Helical" evidence="2">
    <location>
        <begin position="377"/>
        <end position="401"/>
    </location>
</feature>
<feature type="transmembrane region" description="Helical" evidence="2">
    <location>
        <begin position="189"/>
        <end position="205"/>
    </location>
</feature>